<dbReference type="Proteomes" id="UP000619260">
    <property type="component" value="Unassembled WGS sequence"/>
</dbReference>
<evidence type="ECO:0000313" key="1">
    <source>
        <dbReference type="EMBL" id="GIJ51760.1"/>
    </source>
</evidence>
<reference evidence="1" key="1">
    <citation type="submission" date="2021-01" db="EMBL/GenBank/DDBJ databases">
        <title>Whole genome shotgun sequence of Virgisporangium aliadipatigenens NBRC 105644.</title>
        <authorList>
            <person name="Komaki H."/>
            <person name="Tamura T."/>
        </authorList>
    </citation>
    <scope>NUCLEOTIDE SEQUENCE</scope>
    <source>
        <strain evidence="1">NBRC 105644</strain>
    </source>
</reference>
<organism evidence="1 2">
    <name type="scientific">Virgisporangium aliadipatigenens</name>
    <dbReference type="NCBI Taxonomy" id="741659"/>
    <lineage>
        <taxon>Bacteria</taxon>
        <taxon>Bacillati</taxon>
        <taxon>Actinomycetota</taxon>
        <taxon>Actinomycetes</taxon>
        <taxon>Micromonosporales</taxon>
        <taxon>Micromonosporaceae</taxon>
        <taxon>Virgisporangium</taxon>
    </lineage>
</organism>
<evidence type="ECO:0008006" key="3">
    <source>
        <dbReference type="Google" id="ProtNLM"/>
    </source>
</evidence>
<gene>
    <name evidence="1" type="ORF">Val02_86460</name>
</gene>
<dbReference type="AlphaFoldDB" id="A0A8J4DUX7"/>
<protein>
    <recommendedName>
        <fullName evidence="3">Secreted protein</fullName>
    </recommendedName>
</protein>
<evidence type="ECO:0000313" key="2">
    <source>
        <dbReference type="Proteomes" id="UP000619260"/>
    </source>
</evidence>
<accession>A0A8J4DUX7</accession>
<keyword evidence="2" id="KW-1185">Reference proteome</keyword>
<dbReference type="EMBL" id="BOPF01000054">
    <property type="protein sequence ID" value="GIJ51760.1"/>
    <property type="molecule type" value="Genomic_DNA"/>
</dbReference>
<sequence>MQNAPVTSTEAHLDRLRGDVAPVNHNARTIAALTGNPGCRRRAVLDAAGVDKKAMSVHIGHPVPFGQSTFAITRGNAFEAQVKANGCAELLTMLRERLGLDIAEVAYNDLEEAGGNGSREVRHALARRMIDGAAAGVEGAGTLFDHPLLGLPIGGRTVYLEPDLIAFQVGAQFHIIEIKSFPVIDGQADGGKVAAAAVQSAVYVLALRRLFEELGHDPQRVSHNVILVCPENFSNRPVATLLDVRRQLTVLKRQLSRLRRVDELLATLDPGLTFDLGVRDGTATRPAGEVVAALGEVEARYSPDCLDMCELSYFCRAEARGTTHALGRTVREELGGIEFVDTALRLAEGRLAPTVELAETAHALRTALRMRTECLS</sequence>
<name>A0A8J4DUX7_9ACTN</name>
<comment type="caution">
    <text evidence="1">The sequence shown here is derived from an EMBL/GenBank/DDBJ whole genome shotgun (WGS) entry which is preliminary data.</text>
</comment>
<proteinExistence type="predicted"/>